<feature type="compositionally biased region" description="Basic and acidic residues" evidence="1">
    <location>
        <begin position="402"/>
        <end position="411"/>
    </location>
</feature>
<feature type="compositionally biased region" description="Polar residues" evidence="1">
    <location>
        <begin position="60"/>
        <end position="69"/>
    </location>
</feature>
<feature type="region of interest" description="Disordered" evidence="1">
    <location>
        <begin position="320"/>
        <end position="411"/>
    </location>
</feature>
<feature type="compositionally biased region" description="Basic residues" evidence="1">
    <location>
        <begin position="363"/>
        <end position="381"/>
    </location>
</feature>
<evidence type="ECO:0000313" key="4">
    <source>
        <dbReference type="RefSeq" id="XP_027576146.2"/>
    </source>
</evidence>
<sequence>MNPFAWYPPPPPGLPPPGMPPPFFCPPPSWEPSFWAAPGPFPPPGRYPPPDSFPPSTYTAADTYSQAADSYSEPAENYPPAGSYSQPAQSAPPAEDYSQPKSYPPARSYSQPAESCPPTDSYSQPDKSYSQAGNYPKPEGYSQAEGYCQPTESYPPAQNYPQPERYPPAESYSQPKSYLPPNNYTSPAAWHPPAFGVRPQGPHAGGNGNFSQKWQGKQVSAFGKRPEENNKPKTKKKKEPVFSHYCDTCDRGYQNQEKYDEHMSQHKQCTEEGCNFSAHEKIVQIHWKNAHAPGAKRIKLDSPEEIARWREERKRNFPTLANIEKKKAMQAQKEERGEVLTTQQFGKMKGMWKPPENGEAHGHQGRHRRRQWRPFWKKFRKNGRDYHVHRTQNEANGPENSTYEKEHEKQETLVGQAYEKDVDPLSLLANGEVESDKDETADEDGRLGLTVVPKQVTSALSALSVNYGSASDSEPEEIPVKTATKAEKNQAVLRNMPQTTYVPQSQNPSQKRPEYAGTKLRSSNSNARPPRGPDNWGKKTLPLLPKRRPTLLEMLLAQDIRHERNVILQCVRYLIRNNMFGLHFKAEPQAETATEQSSTTTMSSMDKLDESNCSRSSDLQVAGGQEDALLIAQDEKELMDQTSQMVHLADEDTWETPSIQCEGAP</sequence>
<feature type="domain" description="C2H2-type" evidence="2">
    <location>
        <begin position="246"/>
        <end position="266"/>
    </location>
</feature>
<feature type="compositionally biased region" description="Polar residues" evidence="1">
    <location>
        <begin position="108"/>
        <end position="133"/>
    </location>
</feature>
<feature type="region of interest" description="Disordered" evidence="1">
    <location>
        <begin position="493"/>
        <end position="542"/>
    </location>
</feature>
<evidence type="ECO:0000256" key="1">
    <source>
        <dbReference type="SAM" id="MobiDB-lite"/>
    </source>
</evidence>
<dbReference type="PANTHER" id="PTHR13309">
    <property type="entry name" value="NUCLEAR FRAGILE X MENTAL RETARDATION PROTEIN INTERACTING PROTEIN 1"/>
    <property type="match status" value="1"/>
</dbReference>
<feature type="compositionally biased region" description="Basic and acidic residues" evidence="1">
    <location>
        <begin position="382"/>
        <end position="392"/>
    </location>
</feature>
<dbReference type="GO" id="GO:0003723">
    <property type="term" value="F:RNA binding"/>
    <property type="evidence" value="ECO:0007669"/>
    <property type="project" value="InterPro"/>
</dbReference>
<feature type="compositionally biased region" description="Polar residues" evidence="1">
    <location>
        <begin position="496"/>
        <end position="510"/>
    </location>
</feature>
<protein>
    <submittedName>
        <fullName evidence="4">Nuclear fragile X mental retardation-interacting protein 1</fullName>
    </submittedName>
</protein>
<feature type="compositionally biased region" description="Polar residues" evidence="1">
    <location>
        <begin position="171"/>
        <end position="186"/>
    </location>
</feature>
<name>A0A6J2GL98_9PASS</name>
<dbReference type="PROSITE" id="PS00028">
    <property type="entry name" value="ZINC_FINGER_C2H2_1"/>
    <property type="match status" value="1"/>
</dbReference>
<gene>
    <name evidence="4" type="primary">NUFIP1</name>
</gene>
<reference evidence="4" key="1">
    <citation type="submission" date="2025-08" db="UniProtKB">
        <authorList>
            <consortium name="RefSeq"/>
        </authorList>
    </citation>
    <scope>IDENTIFICATION</scope>
    <source>
        <tissue evidence="4">Muscle</tissue>
    </source>
</reference>
<dbReference type="RefSeq" id="XP_027576146.2">
    <property type="nucleotide sequence ID" value="XM_027720345.2"/>
</dbReference>
<dbReference type="AlphaFoldDB" id="A0A6J2GL98"/>
<feature type="compositionally biased region" description="Acidic residues" evidence="1">
    <location>
        <begin position="433"/>
        <end position="442"/>
    </location>
</feature>
<dbReference type="GO" id="GO:0005634">
    <property type="term" value="C:nucleus"/>
    <property type="evidence" value="ECO:0007669"/>
    <property type="project" value="TreeGrafter"/>
</dbReference>
<dbReference type="InParanoid" id="A0A6J2GL98"/>
<dbReference type="InterPro" id="IPR039136">
    <property type="entry name" value="NUFIP1-like"/>
</dbReference>
<dbReference type="GO" id="GO:0000492">
    <property type="term" value="P:box C/D snoRNP assembly"/>
    <property type="evidence" value="ECO:0007669"/>
    <property type="project" value="TreeGrafter"/>
</dbReference>
<dbReference type="InterPro" id="IPR013087">
    <property type="entry name" value="Znf_C2H2_type"/>
</dbReference>
<dbReference type="Proteomes" id="UP000504627">
    <property type="component" value="Unplaced"/>
</dbReference>
<evidence type="ECO:0000259" key="2">
    <source>
        <dbReference type="PROSITE" id="PS00028"/>
    </source>
</evidence>
<feature type="region of interest" description="Disordered" evidence="1">
    <location>
        <begin position="40"/>
        <end position="239"/>
    </location>
</feature>
<organism evidence="3 4">
    <name type="scientific">Pipra filicauda</name>
    <name type="common">Wire-tailed manakin</name>
    <dbReference type="NCBI Taxonomy" id="649802"/>
    <lineage>
        <taxon>Eukaryota</taxon>
        <taxon>Metazoa</taxon>
        <taxon>Chordata</taxon>
        <taxon>Craniata</taxon>
        <taxon>Vertebrata</taxon>
        <taxon>Euteleostomi</taxon>
        <taxon>Archelosauria</taxon>
        <taxon>Archosauria</taxon>
        <taxon>Dinosauria</taxon>
        <taxon>Saurischia</taxon>
        <taxon>Theropoda</taxon>
        <taxon>Coelurosauria</taxon>
        <taxon>Aves</taxon>
        <taxon>Neognathae</taxon>
        <taxon>Neoaves</taxon>
        <taxon>Telluraves</taxon>
        <taxon>Australaves</taxon>
        <taxon>Passeriformes</taxon>
        <taxon>Pipridae</taxon>
        <taxon>Pipra</taxon>
    </lineage>
</organism>
<feature type="region of interest" description="Disordered" evidence="1">
    <location>
        <begin position="429"/>
        <end position="448"/>
    </location>
</feature>
<dbReference type="Pfam" id="PF10453">
    <property type="entry name" value="NUFIP1"/>
    <property type="match status" value="1"/>
</dbReference>
<feature type="compositionally biased region" description="Pro residues" evidence="1">
    <location>
        <begin position="40"/>
        <end position="53"/>
    </location>
</feature>
<evidence type="ECO:0000313" key="3">
    <source>
        <dbReference type="Proteomes" id="UP000504627"/>
    </source>
</evidence>
<keyword evidence="3" id="KW-1185">Reference proteome</keyword>
<dbReference type="GeneID" id="113987517"/>
<feature type="compositionally biased region" description="Low complexity" evidence="1">
    <location>
        <begin position="589"/>
        <end position="605"/>
    </location>
</feature>
<feature type="region of interest" description="Disordered" evidence="1">
    <location>
        <begin position="588"/>
        <end position="621"/>
    </location>
</feature>
<proteinExistence type="predicted"/>
<accession>A0A6J2GL98</accession>
<dbReference type="CTD" id="26747"/>
<dbReference type="InterPro" id="IPR019496">
    <property type="entry name" value="NUFIP1_cons_dom"/>
</dbReference>
<feature type="compositionally biased region" description="Polar residues" evidence="1">
    <location>
        <begin position="209"/>
        <end position="218"/>
    </location>
</feature>
<dbReference type="PANTHER" id="PTHR13309:SF0">
    <property type="entry name" value="FMR1-INTERACTING PROTEIN NUFIP1"/>
    <property type="match status" value="1"/>
</dbReference>
<feature type="compositionally biased region" description="Basic and acidic residues" evidence="1">
    <location>
        <begin position="323"/>
        <end position="338"/>
    </location>
</feature>